<dbReference type="EMBL" id="CP007637">
    <property type="protein sequence ID" value="AIB35935.1"/>
    <property type="molecule type" value="Genomic_DNA"/>
</dbReference>
<organism evidence="1 2">
    <name type="scientific">Pseudomonas simiae</name>
    <dbReference type="NCBI Taxonomy" id="321846"/>
    <lineage>
        <taxon>Bacteria</taxon>
        <taxon>Pseudomonadati</taxon>
        <taxon>Pseudomonadota</taxon>
        <taxon>Gammaproteobacteria</taxon>
        <taxon>Pseudomonadales</taxon>
        <taxon>Pseudomonadaceae</taxon>
        <taxon>Pseudomonas</taxon>
    </lineage>
</organism>
<gene>
    <name evidence="1" type="ORF">PS417_10205</name>
</gene>
<sequence>MSDSYGLLVTNNRGTISISSEIKVLVFSERGTFYVKSQNTDRPGYGSYTFARPILSKETPQLFLRAQVPNLPSITLYTTMLGGPGNWTGFRVTTGAYGGSSLQSHLMEFVVCKYTDTRSKDEFGVEIYDKDGKISFSSSDKIIRYSKFTKQWGKSVGQFADVYVSGVAIDSDDFICVSQFDRGVAWFTDQANFASMNILTNWTPSLNIQVSKTLTNTYVDPTWSYFSIPICKFPIARYNNP</sequence>
<dbReference type="AlphaFoldDB" id="A0A1N7TY58"/>
<evidence type="ECO:0000313" key="2">
    <source>
        <dbReference type="Proteomes" id="UP000027308"/>
    </source>
</evidence>
<accession>A0A1N7TY58</accession>
<dbReference type="RefSeq" id="WP_010211401.1">
    <property type="nucleotide sequence ID" value="NZ_CP007637.1"/>
</dbReference>
<evidence type="ECO:0000313" key="1">
    <source>
        <dbReference type="EMBL" id="AIB35935.1"/>
    </source>
</evidence>
<name>A0A1N7TY58_9PSED</name>
<dbReference type="OrthoDB" id="7007207at2"/>
<proteinExistence type="predicted"/>
<protein>
    <submittedName>
        <fullName evidence="1">Uncharacterized protein</fullName>
    </submittedName>
</protein>
<reference evidence="1 2" key="1">
    <citation type="submission" date="2014-05" db="EMBL/GenBank/DDBJ databases">
        <title>Pseudomonas simiae WCS417.</title>
        <authorList>
            <person name="Berendsen R.L."/>
        </authorList>
    </citation>
    <scope>NUCLEOTIDE SEQUENCE [LARGE SCALE GENOMIC DNA]</scope>
    <source>
        <strain evidence="1 2">WCS417</strain>
    </source>
</reference>
<dbReference type="Proteomes" id="UP000027308">
    <property type="component" value="Chromosome"/>
</dbReference>